<dbReference type="InterPro" id="IPR004320">
    <property type="entry name" value="BPS1_pln"/>
</dbReference>
<dbReference type="GO" id="GO:0048364">
    <property type="term" value="P:root development"/>
    <property type="evidence" value="ECO:0007669"/>
    <property type="project" value="InterPro"/>
</dbReference>
<gene>
    <name evidence="2" type="primary">LOC107427258</name>
</gene>
<reference evidence="2" key="1">
    <citation type="submission" date="2025-08" db="UniProtKB">
        <authorList>
            <consortium name="RefSeq"/>
        </authorList>
    </citation>
    <scope>IDENTIFICATION</scope>
    <source>
        <tissue evidence="2">Seedling</tissue>
    </source>
</reference>
<dbReference type="InParanoid" id="A0A6P4AA92"/>
<evidence type="ECO:0000313" key="2">
    <source>
        <dbReference type="RefSeq" id="XP_015893122.3"/>
    </source>
</evidence>
<name>A0A6P4AA92_ZIZJJ</name>
<dbReference type="GO" id="GO:0048367">
    <property type="term" value="P:shoot system development"/>
    <property type="evidence" value="ECO:0007669"/>
    <property type="project" value="InterPro"/>
</dbReference>
<dbReference type="GeneID" id="107427258"/>
<dbReference type="PANTHER" id="PTHR33070">
    <property type="entry name" value="OS06G0725500 PROTEIN"/>
    <property type="match status" value="1"/>
</dbReference>
<dbReference type="Pfam" id="PF03087">
    <property type="entry name" value="BPS1"/>
    <property type="match status" value="1"/>
</dbReference>
<protein>
    <submittedName>
        <fullName evidence="2">Uncharacterized protein LOC107427258</fullName>
    </submittedName>
</protein>
<accession>A0A6P4AA92</accession>
<proteinExistence type="predicted"/>
<organism evidence="1 2">
    <name type="scientific">Ziziphus jujuba</name>
    <name type="common">Chinese jujube</name>
    <name type="synonym">Ziziphus sativa</name>
    <dbReference type="NCBI Taxonomy" id="326968"/>
    <lineage>
        <taxon>Eukaryota</taxon>
        <taxon>Viridiplantae</taxon>
        <taxon>Streptophyta</taxon>
        <taxon>Embryophyta</taxon>
        <taxon>Tracheophyta</taxon>
        <taxon>Spermatophyta</taxon>
        <taxon>Magnoliopsida</taxon>
        <taxon>eudicotyledons</taxon>
        <taxon>Gunneridae</taxon>
        <taxon>Pentapetalae</taxon>
        <taxon>rosids</taxon>
        <taxon>fabids</taxon>
        <taxon>Rosales</taxon>
        <taxon>Rhamnaceae</taxon>
        <taxon>Paliureae</taxon>
        <taxon>Ziziphus</taxon>
    </lineage>
</organism>
<dbReference type="Proteomes" id="UP001652623">
    <property type="component" value="Chromosome 9"/>
</dbReference>
<sequence length="321" mass="35982">MAAYHVRSNSFPSRPHPLVPEFNEQLCRLRASGSAFSSTSTSMACKLSGLRNLHDCVDKLLLLPLNQQALSLEKHEKWVDQIVDGSLKLLDICSIVKDALSQTKESTQKLQSIIRRRRGGEMVLSIEVNKFLSSRKVVKKAINKAIKNLKEKENKCTFNPLNKDVETVAIVNLLREAEAITLGVLESLVLFFSEPKSGPKHSGWSFISNILQPKRMEEESKSNEFANAEAALHLLICQKMKKSSDSLSVENAQNQLGKMDLCIQDLEEGVESLFRREKHSKTQGWSVVSKLLHQKGVKSEEDERKNNEFSKATAALQLIVG</sequence>
<dbReference type="RefSeq" id="XP_015893122.3">
    <property type="nucleotide sequence ID" value="XM_016037636.3"/>
</dbReference>
<dbReference type="KEGG" id="zju:107427258"/>
<keyword evidence="1" id="KW-1185">Reference proteome</keyword>
<evidence type="ECO:0000313" key="1">
    <source>
        <dbReference type="Proteomes" id="UP001652623"/>
    </source>
</evidence>
<dbReference type="PANTHER" id="PTHR33070:SF129">
    <property type="entry name" value="DUF241 DOMAIN PROTEIN"/>
    <property type="match status" value="1"/>
</dbReference>
<dbReference type="AlphaFoldDB" id="A0A6P4AA92"/>